<reference evidence="16 17" key="2">
    <citation type="journal article" date="2019" name="Nat. Med.">
        <title>A library of human gut bacterial isolates paired with longitudinal multiomics data enables mechanistic microbiome research.</title>
        <authorList>
            <person name="Poyet M."/>
            <person name="Groussin M."/>
            <person name="Gibbons S.M."/>
            <person name="Avila-Pacheco J."/>
            <person name="Jiang X."/>
            <person name="Kearney S.M."/>
            <person name="Perrotta A.R."/>
            <person name="Berdy B."/>
            <person name="Zhao S."/>
            <person name="Lieberman T.D."/>
            <person name="Swanson P.K."/>
            <person name="Smith M."/>
            <person name="Roesemann S."/>
            <person name="Alexander J.E."/>
            <person name="Rich S.A."/>
            <person name="Livny J."/>
            <person name="Vlamakis H."/>
            <person name="Clish C."/>
            <person name="Bullock K."/>
            <person name="Deik A."/>
            <person name="Scott J."/>
            <person name="Pierce K.A."/>
            <person name="Xavier R.J."/>
            <person name="Alm E.J."/>
        </authorList>
    </citation>
    <scope>NUCLEOTIDE SEQUENCE [LARGE SCALE GENOMIC DNA]</scope>
    <source>
        <strain evidence="11 18">BIOML-A11</strain>
        <strain evidence="10 17">BIOML-A16</strain>
        <strain evidence="9 16">BIOML-A29</strain>
    </source>
</reference>
<dbReference type="EMBL" id="WNDA01000005">
    <property type="protein sequence ID" value="MTU68363.1"/>
    <property type="molecule type" value="Genomic_DNA"/>
</dbReference>
<feature type="active site" evidence="5 6">
    <location>
        <position position="132"/>
    </location>
</feature>
<dbReference type="GO" id="GO:0005737">
    <property type="term" value="C:cytoplasm"/>
    <property type="evidence" value="ECO:0007669"/>
    <property type="project" value="UniProtKB-SubCell"/>
</dbReference>
<evidence type="ECO:0000313" key="8">
    <source>
        <dbReference type="EMBL" id="GKH74329.1"/>
    </source>
</evidence>
<dbReference type="EMBL" id="BQNZ01000009">
    <property type="protein sequence ID" value="GKH74329.1"/>
    <property type="molecule type" value="Genomic_DNA"/>
</dbReference>
<dbReference type="Pfam" id="PF22698">
    <property type="entry name" value="Semialdhyde_dhC_1"/>
    <property type="match status" value="1"/>
</dbReference>
<evidence type="ECO:0000259" key="7">
    <source>
        <dbReference type="SMART" id="SM00859"/>
    </source>
</evidence>
<dbReference type="Pfam" id="PF01118">
    <property type="entry name" value="Semialdhyde_dh"/>
    <property type="match status" value="1"/>
</dbReference>
<comment type="catalytic activity">
    <reaction evidence="5">
        <text>N-acetyl-L-glutamate 5-semialdehyde + phosphate + NADP(+) = N-acetyl-L-glutamyl 5-phosphate + NADPH + H(+)</text>
        <dbReference type="Rhea" id="RHEA:21588"/>
        <dbReference type="ChEBI" id="CHEBI:15378"/>
        <dbReference type="ChEBI" id="CHEBI:29123"/>
        <dbReference type="ChEBI" id="CHEBI:43474"/>
        <dbReference type="ChEBI" id="CHEBI:57783"/>
        <dbReference type="ChEBI" id="CHEBI:57936"/>
        <dbReference type="ChEBI" id="CHEBI:58349"/>
        <dbReference type="EC" id="1.2.1.38"/>
    </reaction>
</comment>
<dbReference type="UniPathway" id="UPA00068">
    <property type="reaction ID" value="UER00108"/>
</dbReference>
<dbReference type="Proteomes" id="UP000482671">
    <property type="component" value="Unassembled WGS sequence"/>
</dbReference>
<evidence type="ECO:0000313" key="18">
    <source>
        <dbReference type="Proteomes" id="UP000482671"/>
    </source>
</evidence>
<evidence type="ECO:0000313" key="15">
    <source>
        <dbReference type="Proteomes" id="UP000286260"/>
    </source>
</evidence>
<dbReference type="Proteomes" id="UP000434916">
    <property type="component" value="Unassembled WGS sequence"/>
</dbReference>
<keyword evidence="4 5" id="KW-0560">Oxidoreductase</keyword>
<dbReference type="RefSeq" id="WP_005637011.1">
    <property type="nucleotide sequence ID" value="NZ_BAABYG010000001.1"/>
</dbReference>
<dbReference type="EMBL" id="QSUP01000011">
    <property type="protein sequence ID" value="RGN51539.1"/>
    <property type="molecule type" value="Genomic_DNA"/>
</dbReference>
<evidence type="ECO:0000256" key="5">
    <source>
        <dbReference type="HAMAP-Rule" id="MF_00150"/>
    </source>
</evidence>
<dbReference type="PROSITE" id="PS01224">
    <property type="entry name" value="ARGC"/>
    <property type="match status" value="1"/>
</dbReference>
<evidence type="ECO:0000256" key="1">
    <source>
        <dbReference type="ARBA" id="ARBA00022571"/>
    </source>
</evidence>
<dbReference type="GO" id="GO:0006526">
    <property type="term" value="P:L-arginine biosynthetic process"/>
    <property type="evidence" value="ECO:0007669"/>
    <property type="project" value="UniProtKB-UniRule"/>
</dbReference>
<dbReference type="Gene3D" id="3.40.50.720">
    <property type="entry name" value="NAD(P)-binding Rossmann-like Domain"/>
    <property type="match status" value="1"/>
</dbReference>
<accession>A0A354MIZ7</accession>
<evidence type="ECO:0000313" key="12">
    <source>
        <dbReference type="EMBL" id="RGN51539.1"/>
    </source>
</evidence>
<dbReference type="SUPFAM" id="SSF51735">
    <property type="entry name" value="NAD(P)-binding Rossmann-fold domains"/>
    <property type="match status" value="1"/>
</dbReference>
<dbReference type="GO" id="GO:0070401">
    <property type="term" value="F:NADP+ binding"/>
    <property type="evidence" value="ECO:0007669"/>
    <property type="project" value="InterPro"/>
</dbReference>
<dbReference type="NCBIfam" id="TIGR01850">
    <property type="entry name" value="argC"/>
    <property type="match status" value="1"/>
</dbReference>
<proteinExistence type="inferred from homology"/>
<evidence type="ECO:0000256" key="3">
    <source>
        <dbReference type="ARBA" id="ARBA00022857"/>
    </source>
</evidence>
<dbReference type="Proteomes" id="UP000286260">
    <property type="component" value="Unassembled WGS sequence"/>
</dbReference>
<comment type="function">
    <text evidence="5">Catalyzes the NADPH-dependent reduction of N-acetyl-5-glutamyl phosphate to yield N-acetyl-L-glutamate 5-semialdehyde.</text>
</comment>
<evidence type="ECO:0000313" key="13">
    <source>
        <dbReference type="EMBL" id="RHC88388.1"/>
    </source>
</evidence>
<name>A0A354MIZ7_9BACT</name>
<dbReference type="STRING" id="46503.ERS852463_01783"/>
<dbReference type="PANTHER" id="PTHR32338">
    <property type="entry name" value="N-ACETYL-GAMMA-GLUTAMYL-PHOSPHATE REDUCTASE, CHLOROPLASTIC-RELATED-RELATED"/>
    <property type="match status" value="1"/>
</dbReference>
<keyword evidence="5" id="KW-0963">Cytoplasm</keyword>
<dbReference type="SMART" id="SM00859">
    <property type="entry name" value="Semialdhyde_dh"/>
    <property type="match status" value="1"/>
</dbReference>
<protein>
    <recommendedName>
        <fullName evidence="5">N-acetyl-gamma-glutamyl-phosphate reductase</fullName>
        <shortName evidence="5">AGPR</shortName>
        <ecNumber evidence="5">1.2.1.38</ecNumber>
    </recommendedName>
    <alternativeName>
        <fullName evidence="5">N-acetyl-glutamate semialdehyde dehydrogenase</fullName>
        <shortName evidence="5">NAGSA dehydrogenase</shortName>
    </alternativeName>
</protein>
<keyword evidence="2 5" id="KW-0028">Amino-acid biosynthesis</keyword>
<evidence type="ECO:0000313" key="14">
    <source>
        <dbReference type="Proteomes" id="UP000261088"/>
    </source>
</evidence>
<dbReference type="EC" id="1.2.1.38" evidence="5"/>
<evidence type="ECO:0000256" key="6">
    <source>
        <dbReference type="PROSITE-ProRule" id="PRU10010"/>
    </source>
</evidence>
<dbReference type="Proteomes" id="UP000261088">
    <property type="component" value="Unassembled WGS sequence"/>
</dbReference>
<comment type="subcellular location">
    <subcellularLocation>
        <location evidence="5">Cytoplasm</location>
    </subcellularLocation>
</comment>
<dbReference type="EMBL" id="WNCN01000007">
    <property type="protein sequence ID" value="MTU39260.1"/>
    <property type="molecule type" value="Genomic_DNA"/>
</dbReference>
<dbReference type="InterPro" id="IPR058924">
    <property type="entry name" value="AGPR_dimerisation_dom"/>
</dbReference>
<dbReference type="EMBL" id="WNDD01000008">
    <property type="protein sequence ID" value="MTV01839.1"/>
    <property type="molecule type" value="Genomic_DNA"/>
</dbReference>
<dbReference type="Gene3D" id="3.30.360.10">
    <property type="entry name" value="Dihydrodipicolinate Reductase, domain 2"/>
    <property type="match status" value="1"/>
</dbReference>
<evidence type="ECO:0000313" key="9">
    <source>
        <dbReference type="EMBL" id="MTU39260.1"/>
    </source>
</evidence>
<dbReference type="GO" id="GO:0003942">
    <property type="term" value="F:N-acetyl-gamma-glutamyl-phosphate reductase activity"/>
    <property type="evidence" value="ECO:0007669"/>
    <property type="project" value="UniProtKB-UniRule"/>
</dbReference>
<dbReference type="InterPro" id="IPR000706">
    <property type="entry name" value="AGPR_type-1"/>
</dbReference>
<dbReference type="InterPro" id="IPR050085">
    <property type="entry name" value="AGPR"/>
</dbReference>
<dbReference type="CDD" id="cd17895">
    <property type="entry name" value="AGPR_1_N"/>
    <property type="match status" value="1"/>
</dbReference>
<dbReference type="AlphaFoldDB" id="A0A354MIZ7"/>
<evidence type="ECO:0000313" key="10">
    <source>
        <dbReference type="EMBL" id="MTU68363.1"/>
    </source>
</evidence>
<keyword evidence="1 5" id="KW-0055">Arginine biosynthesis</keyword>
<dbReference type="SUPFAM" id="SSF55347">
    <property type="entry name" value="Glyceraldehyde-3-phosphate dehydrogenase-like, C-terminal domain"/>
    <property type="match status" value="1"/>
</dbReference>
<evidence type="ECO:0000313" key="16">
    <source>
        <dbReference type="Proteomes" id="UP000434916"/>
    </source>
</evidence>
<gene>
    <name evidence="5 8" type="primary">argC</name>
    <name evidence="8" type="ORF">CE91St3_41920</name>
    <name evidence="13" type="ORF">DW828_05940</name>
    <name evidence="12" type="ORF">DXB61_10575</name>
    <name evidence="9" type="ORF">GMD82_07115</name>
    <name evidence="10" type="ORF">GMD92_04555</name>
    <name evidence="11" type="ORF">GME02_09210</name>
</gene>
<keyword evidence="16" id="KW-1185">Reference proteome</keyword>
<comment type="pathway">
    <text evidence="5">Amino-acid biosynthesis; L-arginine biosynthesis; N(2)-acetyl-L-ornithine from L-glutamate: step 3/4.</text>
</comment>
<dbReference type="GO" id="GO:0051287">
    <property type="term" value="F:NAD binding"/>
    <property type="evidence" value="ECO:0007669"/>
    <property type="project" value="InterPro"/>
</dbReference>
<feature type="domain" description="Semialdehyde dehydrogenase NAD-binding" evidence="7">
    <location>
        <begin position="3"/>
        <end position="124"/>
    </location>
</feature>
<evidence type="ECO:0000256" key="2">
    <source>
        <dbReference type="ARBA" id="ARBA00022605"/>
    </source>
</evidence>
<evidence type="ECO:0000313" key="17">
    <source>
        <dbReference type="Proteomes" id="UP000448908"/>
    </source>
</evidence>
<dbReference type="InterPro" id="IPR036291">
    <property type="entry name" value="NAD(P)-bd_dom_sf"/>
</dbReference>
<reference evidence="14 15" key="1">
    <citation type="submission" date="2018-08" db="EMBL/GenBank/DDBJ databases">
        <title>A genome reference for cultivated species of the human gut microbiota.</title>
        <authorList>
            <person name="Zou Y."/>
            <person name="Xue W."/>
            <person name="Luo G."/>
        </authorList>
    </citation>
    <scope>NUCLEOTIDE SEQUENCE [LARGE SCALE GENOMIC DNA]</scope>
    <source>
        <strain evidence="13 15">AM34-17</strain>
        <strain evidence="12 14">OM05-11AA</strain>
    </source>
</reference>
<dbReference type="GeneID" id="49203044"/>
<comment type="similarity">
    <text evidence="5">Belongs to the NAGSA dehydrogenase family. Type 1 subfamily.</text>
</comment>
<dbReference type="OrthoDB" id="9801289at2"/>
<comment type="caution">
    <text evidence="13">The sequence shown here is derived from an EMBL/GenBank/DDBJ whole genome shotgun (WGS) entry which is preliminary data.</text>
</comment>
<evidence type="ECO:0000313" key="11">
    <source>
        <dbReference type="EMBL" id="MTV01839.1"/>
    </source>
</evidence>
<dbReference type="InterPro" id="IPR000534">
    <property type="entry name" value="Semialdehyde_DH_NAD-bd"/>
</dbReference>
<dbReference type="Proteomes" id="UP000448908">
    <property type="component" value="Unassembled WGS sequence"/>
</dbReference>
<dbReference type="EMBL" id="QSII01000005">
    <property type="protein sequence ID" value="RHC88388.1"/>
    <property type="molecule type" value="Genomic_DNA"/>
</dbReference>
<dbReference type="HAMAP" id="MF_00150">
    <property type="entry name" value="ArgC_type1"/>
    <property type="match status" value="1"/>
</dbReference>
<evidence type="ECO:0000256" key="4">
    <source>
        <dbReference type="ARBA" id="ARBA00023002"/>
    </source>
</evidence>
<organism evidence="13 15">
    <name type="scientific">Parabacteroides merdae</name>
    <dbReference type="NCBI Taxonomy" id="46503"/>
    <lineage>
        <taxon>Bacteria</taxon>
        <taxon>Pseudomonadati</taxon>
        <taxon>Bacteroidota</taxon>
        <taxon>Bacteroidia</taxon>
        <taxon>Bacteroidales</taxon>
        <taxon>Tannerellaceae</taxon>
        <taxon>Parabacteroides</taxon>
    </lineage>
</organism>
<dbReference type="InterPro" id="IPR023013">
    <property type="entry name" value="AGPR_AS"/>
</dbReference>
<keyword evidence="3 5" id="KW-0521">NADP</keyword>
<reference evidence="8" key="3">
    <citation type="submission" date="2022-01" db="EMBL/GenBank/DDBJ databases">
        <title>Novel bile acid biosynthetic pathways are enriched in the microbiome of centenarians.</title>
        <authorList>
            <person name="Sato Y."/>
            <person name="Atarashi K."/>
            <person name="Plichta R.D."/>
            <person name="Arai Y."/>
            <person name="Sasajima S."/>
            <person name="Kearney M.S."/>
            <person name="Suda W."/>
            <person name="Takeshita K."/>
            <person name="Sasaki T."/>
            <person name="Okamoto S."/>
            <person name="Skelly N.A."/>
            <person name="Okamura Y."/>
            <person name="Vlamakis H."/>
            <person name="Li Y."/>
            <person name="Tanoue T."/>
            <person name="Takei H."/>
            <person name="Nittono H."/>
            <person name="Narushima S."/>
            <person name="Irie J."/>
            <person name="Itoh H."/>
            <person name="Moriya K."/>
            <person name="Sugiura Y."/>
            <person name="Suematsu M."/>
            <person name="Moritoki N."/>
            <person name="Shibata S."/>
            <person name="Littman R.D."/>
            <person name="Fischbach A.M."/>
            <person name="Uwamino Y."/>
            <person name="Inoue T."/>
            <person name="Honda A."/>
            <person name="Hattori M."/>
            <person name="Murai T."/>
            <person name="Xavier J.R."/>
            <person name="Hirose N."/>
            <person name="Honda K."/>
        </authorList>
    </citation>
    <scope>NUCLEOTIDE SEQUENCE</scope>
    <source>
        <strain evidence="8">CE91-St3</strain>
    </source>
</reference>
<sequence>MIKVGIIGGAGYTAGELIRLLLNHPDAEITFVNSTSNAGNKITDVHSGLYGETDLIFTDELPLDQIDLLFFCTAHGDTKKFMESHTVPENVKIIDLSMDYRIESPEHDFVYGLPELNRRRICNAQHIANPGCFATCIQLAVLPLAKHLMLNSDLHVNAITGSTGAGVKPSSTSHFSWRNDNISIYKPFTHQHLAEIGQSLRQLQNSFNSMVNFIPVRGNFSRGIFATTYLDCKIGLDEIKRIYEEYYADHSFTFITDKNPDLKQVVNTNKCLIYLLKQEDKLLIVSMIDNLLKGASGQAVHNMNLLFGLEETVGLHLKPSAF</sequence>
<dbReference type="CDD" id="cd23934">
    <property type="entry name" value="AGPR_1_C"/>
    <property type="match status" value="1"/>
</dbReference>
<dbReference type="PANTHER" id="PTHR32338:SF10">
    <property type="entry name" value="N-ACETYL-GAMMA-GLUTAMYL-PHOSPHATE REDUCTASE, CHLOROPLASTIC-RELATED"/>
    <property type="match status" value="1"/>
</dbReference>
<dbReference type="Proteomes" id="UP001055114">
    <property type="component" value="Unassembled WGS sequence"/>
</dbReference>